<keyword evidence="1" id="KW-0677">Repeat</keyword>
<dbReference type="InterPro" id="IPR007111">
    <property type="entry name" value="NACHT_NTPase"/>
</dbReference>
<proteinExistence type="predicted"/>
<dbReference type="EMBL" id="MU005587">
    <property type="protein sequence ID" value="KAF2682556.1"/>
    <property type="molecule type" value="Genomic_DNA"/>
</dbReference>
<dbReference type="PROSITE" id="PS50837">
    <property type="entry name" value="NACHT"/>
    <property type="match status" value="1"/>
</dbReference>
<dbReference type="Proteomes" id="UP000799291">
    <property type="component" value="Unassembled WGS sequence"/>
</dbReference>
<sequence length="198" mass="22021">PRDDKKRLEETKGGLLEGPYRWVLNNASFQQLHKDPQSRLLWIKGDPGKGKTMLLCGVIKELKKSTAGLLSFFFCQSTNSRVNSATAVLRGLIYLLVNQQPSLVSHLQKKFDQAGQSVFEDANAGVALSDIFAKMIRDSDLKMACLVVNALNKCVADAKARLSLELKQNAEQVSRAVNVYINDKLSRLNSLKDNSLRD</sequence>
<protein>
    <recommendedName>
        <fullName evidence="2">NACHT domain-containing protein</fullName>
    </recommendedName>
</protein>
<accession>A0A6G1IWC4</accession>
<evidence type="ECO:0000259" key="2">
    <source>
        <dbReference type="PROSITE" id="PS50837"/>
    </source>
</evidence>
<dbReference type="OrthoDB" id="3787216at2759"/>
<dbReference type="InterPro" id="IPR056884">
    <property type="entry name" value="NPHP3-like_N"/>
</dbReference>
<dbReference type="Pfam" id="PF24883">
    <property type="entry name" value="NPHP3_N"/>
    <property type="match status" value="1"/>
</dbReference>
<feature type="domain" description="NACHT" evidence="2">
    <location>
        <begin position="39"/>
        <end position="157"/>
    </location>
</feature>
<evidence type="ECO:0000256" key="1">
    <source>
        <dbReference type="ARBA" id="ARBA00022737"/>
    </source>
</evidence>
<reference evidence="3" key="1">
    <citation type="journal article" date="2020" name="Stud. Mycol.">
        <title>101 Dothideomycetes genomes: a test case for predicting lifestyles and emergence of pathogens.</title>
        <authorList>
            <person name="Haridas S."/>
            <person name="Albert R."/>
            <person name="Binder M."/>
            <person name="Bloem J."/>
            <person name="Labutti K."/>
            <person name="Salamov A."/>
            <person name="Andreopoulos B."/>
            <person name="Baker S."/>
            <person name="Barry K."/>
            <person name="Bills G."/>
            <person name="Bluhm B."/>
            <person name="Cannon C."/>
            <person name="Castanera R."/>
            <person name="Culley D."/>
            <person name="Daum C."/>
            <person name="Ezra D."/>
            <person name="Gonzalez J."/>
            <person name="Henrissat B."/>
            <person name="Kuo A."/>
            <person name="Liang C."/>
            <person name="Lipzen A."/>
            <person name="Lutzoni F."/>
            <person name="Magnuson J."/>
            <person name="Mondo S."/>
            <person name="Nolan M."/>
            <person name="Ohm R."/>
            <person name="Pangilinan J."/>
            <person name="Park H.-J."/>
            <person name="Ramirez L."/>
            <person name="Alfaro M."/>
            <person name="Sun H."/>
            <person name="Tritt A."/>
            <person name="Yoshinaga Y."/>
            <person name="Zwiers L.-H."/>
            <person name="Turgeon B."/>
            <person name="Goodwin S."/>
            <person name="Spatafora J."/>
            <person name="Crous P."/>
            <person name="Grigoriev I."/>
        </authorList>
    </citation>
    <scope>NUCLEOTIDE SEQUENCE</scope>
    <source>
        <strain evidence="3">CBS 122367</strain>
    </source>
</reference>
<evidence type="ECO:0000313" key="4">
    <source>
        <dbReference type="Proteomes" id="UP000799291"/>
    </source>
</evidence>
<keyword evidence="4" id="KW-1185">Reference proteome</keyword>
<dbReference type="InterPro" id="IPR027417">
    <property type="entry name" value="P-loop_NTPase"/>
</dbReference>
<dbReference type="PANTHER" id="PTHR10039">
    <property type="entry name" value="AMELOGENIN"/>
    <property type="match status" value="1"/>
</dbReference>
<feature type="non-terminal residue" evidence="3">
    <location>
        <position position="1"/>
    </location>
</feature>
<gene>
    <name evidence="3" type="ORF">K458DRAFT_454550</name>
</gene>
<name>A0A6G1IWC4_9PLEO</name>
<dbReference type="AlphaFoldDB" id="A0A6G1IWC4"/>
<organism evidence="3 4">
    <name type="scientific">Lentithecium fluviatile CBS 122367</name>
    <dbReference type="NCBI Taxonomy" id="1168545"/>
    <lineage>
        <taxon>Eukaryota</taxon>
        <taxon>Fungi</taxon>
        <taxon>Dikarya</taxon>
        <taxon>Ascomycota</taxon>
        <taxon>Pezizomycotina</taxon>
        <taxon>Dothideomycetes</taxon>
        <taxon>Pleosporomycetidae</taxon>
        <taxon>Pleosporales</taxon>
        <taxon>Massarineae</taxon>
        <taxon>Lentitheciaceae</taxon>
        <taxon>Lentithecium</taxon>
    </lineage>
</organism>
<dbReference type="PANTHER" id="PTHR10039:SF14">
    <property type="entry name" value="NACHT DOMAIN-CONTAINING PROTEIN"/>
    <property type="match status" value="1"/>
</dbReference>
<dbReference type="Gene3D" id="3.40.50.300">
    <property type="entry name" value="P-loop containing nucleotide triphosphate hydrolases"/>
    <property type="match status" value="1"/>
</dbReference>
<evidence type="ECO:0000313" key="3">
    <source>
        <dbReference type="EMBL" id="KAF2682556.1"/>
    </source>
</evidence>